<dbReference type="PIRSF" id="PIRSF000196">
    <property type="entry name" value="Pro_dehydrog"/>
    <property type="match status" value="1"/>
</dbReference>
<dbReference type="Proteomes" id="UP001597460">
    <property type="component" value="Unassembled WGS sequence"/>
</dbReference>
<keyword evidence="7" id="KW-0560">Oxidoreductase</keyword>
<evidence type="ECO:0000256" key="3">
    <source>
        <dbReference type="ARBA" id="ARBA00012695"/>
    </source>
</evidence>
<evidence type="ECO:0000256" key="5">
    <source>
        <dbReference type="ARBA" id="ARBA00022741"/>
    </source>
</evidence>
<dbReference type="Gene3D" id="3.20.20.220">
    <property type="match status" value="1"/>
</dbReference>
<protein>
    <recommendedName>
        <fullName evidence="3">proline dehydrogenase</fullName>
        <ecNumber evidence="3">1.5.5.2</ecNumber>
    </recommendedName>
</protein>
<evidence type="ECO:0000256" key="9">
    <source>
        <dbReference type="ARBA" id="ARBA00048779"/>
    </source>
</evidence>
<accession>A0ABW5JKG8</accession>
<dbReference type="InterPro" id="IPR002872">
    <property type="entry name" value="Proline_DH_dom"/>
</dbReference>
<dbReference type="InterPro" id="IPR008219">
    <property type="entry name" value="PRODH_bac_arc"/>
</dbReference>
<feature type="domain" description="Proline dehydrogenase" evidence="10">
    <location>
        <begin position="22"/>
        <end position="273"/>
    </location>
</feature>
<evidence type="ECO:0000256" key="8">
    <source>
        <dbReference type="ARBA" id="ARBA00023062"/>
    </source>
</evidence>
<evidence type="ECO:0000256" key="4">
    <source>
        <dbReference type="ARBA" id="ARBA00022630"/>
    </source>
</evidence>
<dbReference type="RefSeq" id="WP_390301212.1">
    <property type="nucleotide sequence ID" value="NZ_JBHULI010000024.1"/>
</dbReference>
<dbReference type="Pfam" id="PF01619">
    <property type="entry name" value="Pro_dh"/>
    <property type="match status" value="1"/>
</dbReference>
<evidence type="ECO:0000256" key="1">
    <source>
        <dbReference type="ARBA" id="ARBA00001974"/>
    </source>
</evidence>
<evidence type="ECO:0000256" key="6">
    <source>
        <dbReference type="ARBA" id="ARBA00022827"/>
    </source>
</evidence>
<dbReference type="InterPro" id="IPR029041">
    <property type="entry name" value="FAD-linked_oxidoreductase-like"/>
</dbReference>
<dbReference type="InterPro" id="IPR015659">
    <property type="entry name" value="Proline_oxidase"/>
</dbReference>
<dbReference type="PANTHER" id="PTHR13914:SF0">
    <property type="entry name" value="PROLINE DEHYDROGENASE 1, MITOCHONDRIAL"/>
    <property type="match status" value="1"/>
</dbReference>
<dbReference type="PANTHER" id="PTHR13914">
    <property type="entry name" value="PROLINE OXIDASE"/>
    <property type="match status" value="1"/>
</dbReference>
<evidence type="ECO:0000256" key="7">
    <source>
        <dbReference type="ARBA" id="ARBA00023002"/>
    </source>
</evidence>
<reference evidence="12" key="1">
    <citation type="journal article" date="2019" name="Int. J. Syst. Evol. Microbiol.">
        <title>The Global Catalogue of Microorganisms (GCM) 10K type strain sequencing project: providing services to taxonomists for standard genome sequencing and annotation.</title>
        <authorList>
            <consortium name="The Broad Institute Genomics Platform"/>
            <consortium name="The Broad Institute Genome Sequencing Center for Infectious Disease"/>
            <person name="Wu L."/>
            <person name="Ma J."/>
        </authorList>
    </citation>
    <scope>NUCLEOTIDE SEQUENCE [LARGE SCALE GENOMIC DNA]</scope>
    <source>
        <strain evidence="12">KCTC 52042</strain>
    </source>
</reference>
<keyword evidence="12" id="KW-1185">Reference proteome</keyword>
<sequence>MKLPFVLAKKFVAGESFTDAKPKVEHLNDKKIKITLDLLGENVEDRETADATVQSYIDLINSIKEAQLESNISIKLTMLGLDIDRSYCKDNLFKLLEVTRENDQFVRIDMEGSDYTQVTIDLFKEAYKEFGKHVGIVIQAYLHRSKNDIHELAKIGADVRICKGAYSESKEIALQNMDAIREAYKEYTKILLEETPYPRIATHDDKLIEWVKAYTNENGIGKDRFEFQMLYGLRQETMETFVEDGYNARIYVPFGTMWFPYFKRRLMERKENIWFVISTMFQK</sequence>
<comment type="pathway">
    <text evidence="2">Amino-acid degradation; L-proline degradation into L-glutamate; L-glutamate from L-proline: step 1/2.</text>
</comment>
<keyword evidence="8" id="KW-0642">Proline metabolism</keyword>
<proteinExistence type="predicted"/>
<comment type="cofactor">
    <cofactor evidence="1">
        <name>FAD</name>
        <dbReference type="ChEBI" id="CHEBI:57692"/>
    </cofactor>
</comment>
<comment type="catalytic activity">
    <reaction evidence="9">
        <text>L-proline + a quinone = (S)-1-pyrroline-5-carboxylate + a quinol + H(+)</text>
        <dbReference type="Rhea" id="RHEA:23784"/>
        <dbReference type="ChEBI" id="CHEBI:15378"/>
        <dbReference type="ChEBI" id="CHEBI:17388"/>
        <dbReference type="ChEBI" id="CHEBI:24646"/>
        <dbReference type="ChEBI" id="CHEBI:60039"/>
        <dbReference type="ChEBI" id="CHEBI:132124"/>
        <dbReference type="EC" id="1.5.5.2"/>
    </reaction>
</comment>
<evidence type="ECO:0000259" key="10">
    <source>
        <dbReference type="Pfam" id="PF01619"/>
    </source>
</evidence>
<organism evidence="11 12">
    <name type="scientific">Gracilimonas halophila</name>
    <dbReference type="NCBI Taxonomy" id="1834464"/>
    <lineage>
        <taxon>Bacteria</taxon>
        <taxon>Pseudomonadati</taxon>
        <taxon>Balneolota</taxon>
        <taxon>Balneolia</taxon>
        <taxon>Balneolales</taxon>
        <taxon>Balneolaceae</taxon>
        <taxon>Gracilimonas</taxon>
    </lineage>
</organism>
<evidence type="ECO:0000313" key="11">
    <source>
        <dbReference type="EMBL" id="MFD2532571.1"/>
    </source>
</evidence>
<name>A0ABW5JKG8_9BACT</name>
<evidence type="ECO:0000256" key="2">
    <source>
        <dbReference type="ARBA" id="ARBA00004739"/>
    </source>
</evidence>
<dbReference type="SUPFAM" id="SSF51730">
    <property type="entry name" value="FAD-linked oxidoreductase"/>
    <property type="match status" value="1"/>
</dbReference>
<keyword evidence="5" id="KW-0547">Nucleotide-binding</keyword>
<comment type="caution">
    <text evidence="11">The sequence shown here is derived from an EMBL/GenBank/DDBJ whole genome shotgun (WGS) entry which is preliminary data.</text>
</comment>
<gene>
    <name evidence="11" type="ORF">ACFSVN_08960</name>
</gene>
<keyword evidence="6" id="KW-0274">FAD</keyword>
<keyword evidence="4" id="KW-0285">Flavoprotein</keyword>
<dbReference type="EC" id="1.5.5.2" evidence="3"/>
<evidence type="ECO:0000313" key="12">
    <source>
        <dbReference type="Proteomes" id="UP001597460"/>
    </source>
</evidence>
<dbReference type="EMBL" id="JBHULI010000024">
    <property type="protein sequence ID" value="MFD2532571.1"/>
    <property type="molecule type" value="Genomic_DNA"/>
</dbReference>